<name>A0A9N9CR30_9GLOM</name>
<reference evidence="1" key="1">
    <citation type="submission" date="2021-06" db="EMBL/GenBank/DDBJ databases">
        <authorList>
            <person name="Kallberg Y."/>
            <person name="Tangrot J."/>
            <person name="Rosling A."/>
        </authorList>
    </citation>
    <scope>NUCLEOTIDE SEQUENCE</scope>
    <source>
        <strain evidence="1">FL130A</strain>
    </source>
</reference>
<protein>
    <submittedName>
        <fullName evidence="1">6631_t:CDS:1</fullName>
    </submittedName>
</protein>
<feature type="non-terminal residue" evidence="1">
    <location>
        <position position="1"/>
    </location>
</feature>
<proteinExistence type="predicted"/>
<keyword evidence="2" id="KW-1185">Reference proteome</keyword>
<dbReference type="AlphaFoldDB" id="A0A9N9CR30"/>
<accession>A0A9N9CR30</accession>
<dbReference type="EMBL" id="CAJVPS010004878">
    <property type="protein sequence ID" value="CAG8609086.1"/>
    <property type="molecule type" value="Genomic_DNA"/>
</dbReference>
<dbReference type="OrthoDB" id="10058185at2759"/>
<evidence type="ECO:0000313" key="1">
    <source>
        <dbReference type="EMBL" id="CAG8609086.1"/>
    </source>
</evidence>
<dbReference type="Gene3D" id="3.40.50.720">
    <property type="entry name" value="NAD(P)-binding Rossmann-like Domain"/>
    <property type="match status" value="1"/>
</dbReference>
<comment type="caution">
    <text evidence="1">The sequence shown here is derived from an EMBL/GenBank/DDBJ whole genome shotgun (WGS) entry which is preliminary data.</text>
</comment>
<sequence>VQPWGIFADFERTNVQGTQLLADILKSLPAAVDPPRLVHISSFTAKIANHIPVDELPDWAPYSKSKCLTEVLLRDSQLHNLVILRLGWLWGKDDNVLLPLLYRLQKNPIWKICPTACPLSIHYITNACESIYCAMTAEKIPSLIYEFKDREGDMEIEDFIEMYVGAAYDVKKVPRPFNIIRAPRSLVFGFFTLVEWIPFLGYGTAWVFDGFSREPLHLSHHDYRLNNEKAINELGYVAKVSREEGINELMEKRKMQNSNNTSASD</sequence>
<dbReference type="Proteomes" id="UP000789508">
    <property type="component" value="Unassembled WGS sequence"/>
</dbReference>
<organism evidence="1 2">
    <name type="scientific">Ambispora leptoticha</name>
    <dbReference type="NCBI Taxonomy" id="144679"/>
    <lineage>
        <taxon>Eukaryota</taxon>
        <taxon>Fungi</taxon>
        <taxon>Fungi incertae sedis</taxon>
        <taxon>Mucoromycota</taxon>
        <taxon>Glomeromycotina</taxon>
        <taxon>Glomeromycetes</taxon>
        <taxon>Archaeosporales</taxon>
        <taxon>Ambisporaceae</taxon>
        <taxon>Ambispora</taxon>
    </lineage>
</organism>
<gene>
    <name evidence="1" type="ORF">ALEPTO_LOCUS8482</name>
</gene>
<evidence type="ECO:0000313" key="2">
    <source>
        <dbReference type="Proteomes" id="UP000789508"/>
    </source>
</evidence>
<dbReference type="InterPro" id="IPR036291">
    <property type="entry name" value="NAD(P)-bd_dom_sf"/>
</dbReference>
<dbReference type="SUPFAM" id="SSF51735">
    <property type="entry name" value="NAD(P)-binding Rossmann-fold domains"/>
    <property type="match status" value="1"/>
</dbReference>